<reference evidence="1 2" key="1">
    <citation type="journal article" date="2021" name="BMC Genomics">
        <title>Datura genome reveals duplications of psychoactive alkaloid biosynthetic genes and high mutation rate following tissue culture.</title>
        <authorList>
            <person name="Rajewski A."/>
            <person name="Carter-House D."/>
            <person name="Stajich J."/>
            <person name="Litt A."/>
        </authorList>
    </citation>
    <scope>NUCLEOTIDE SEQUENCE [LARGE SCALE GENOMIC DNA]</scope>
    <source>
        <strain evidence="1">AR-01</strain>
    </source>
</reference>
<sequence>YLPVLRGLPLAIHRCFAGGIGYPPVLHRLAPAIHLWFIVWHRLFTSGSQVGTAY</sequence>
<feature type="non-terminal residue" evidence="1">
    <location>
        <position position="1"/>
    </location>
</feature>
<accession>A0ABS8UQZ0</accession>
<protein>
    <submittedName>
        <fullName evidence="1">Uncharacterized protein</fullName>
    </submittedName>
</protein>
<name>A0ABS8UQZ0_DATST</name>
<comment type="caution">
    <text evidence="1">The sequence shown here is derived from an EMBL/GenBank/DDBJ whole genome shotgun (WGS) entry which is preliminary data.</text>
</comment>
<evidence type="ECO:0000313" key="2">
    <source>
        <dbReference type="Proteomes" id="UP000823775"/>
    </source>
</evidence>
<dbReference type="Proteomes" id="UP000823775">
    <property type="component" value="Unassembled WGS sequence"/>
</dbReference>
<keyword evidence="2" id="KW-1185">Reference proteome</keyword>
<dbReference type="EMBL" id="JACEIK010002335">
    <property type="protein sequence ID" value="MCD9560532.1"/>
    <property type="molecule type" value="Genomic_DNA"/>
</dbReference>
<evidence type="ECO:0000313" key="1">
    <source>
        <dbReference type="EMBL" id="MCD9560532.1"/>
    </source>
</evidence>
<gene>
    <name evidence="1" type="ORF">HAX54_019229</name>
</gene>
<organism evidence="1 2">
    <name type="scientific">Datura stramonium</name>
    <name type="common">Jimsonweed</name>
    <name type="synonym">Common thornapple</name>
    <dbReference type="NCBI Taxonomy" id="4076"/>
    <lineage>
        <taxon>Eukaryota</taxon>
        <taxon>Viridiplantae</taxon>
        <taxon>Streptophyta</taxon>
        <taxon>Embryophyta</taxon>
        <taxon>Tracheophyta</taxon>
        <taxon>Spermatophyta</taxon>
        <taxon>Magnoliopsida</taxon>
        <taxon>eudicotyledons</taxon>
        <taxon>Gunneridae</taxon>
        <taxon>Pentapetalae</taxon>
        <taxon>asterids</taxon>
        <taxon>lamiids</taxon>
        <taxon>Solanales</taxon>
        <taxon>Solanaceae</taxon>
        <taxon>Solanoideae</taxon>
        <taxon>Datureae</taxon>
        <taxon>Datura</taxon>
    </lineage>
</organism>
<proteinExistence type="predicted"/>